<dbReference type="RefSeq" id="WP_022071789.1">
    <property type="nucleotide sequence ID" value="NZ_HF999327.1"/>
</dbReference>
<evidence type="ECO:0000313" key="2">
    <source>
        <dbReference type="Proteomes" id="UP000017980"/>
    </source>
</evidence>
<dbReference type="AlphaFoldDB" id="R5XDR3"/>
<dbReference type="EMBL" id="CBBD010000040">
    <property type="protein sequence ID" value="CDA10499.1"/>
    <property type="molecule type" value="Genomic_DNA"/>
</dbReference>
<accession>R5XDR3</accession>
<comment type="caution">
    <text evidence="1">The sequence shown here is derived from an EMBL/GenBank/DDBJ whole genome shotgun (WGS) entry which is preliminary data.</text>
</comment>
<protein>
    <submittedName>
        <fullName evidence="1">Uncharacterized protein</fullName>
    </submittedName>
</protein>
<proteinExistence type="predicted"/>
<reference evidence="1" key="1">
    <citation type="submission" date="2012-11" db="EMBL/GenBank/DDBJ databases">
        <title>Dependencies among metagenomic species, viruses, plasmids and units of genetic variation.</title>
        <authorList>
            <person name="Nielsen H.B."/>
            <person name="Almeida M."/>
            <person name="Juncker A.S."/>
            <person name="Rasmussen S."/>
            <person name="Li J."/>
            <person name="Sunagawa S."/>
            <person name="Plichta D."/>
            <person name="Gautier L."/>
            <person name="Le Chatelier E."/>
            <person name="Peletier E."/>
            <person name="Bonde I."/>
            <person name="Nielsen T."/>
            <person name="Manichanh C."/>
            <person name="Arumugam M."/>
            <person name="Batto J."/>
            <person name="Santos M.B.Q.D."/>
            <person name="Blom N."/>
            <person name="Borruel N."/>
            <person name="Burgdorf K.S."/>
            <person name="Boumezbeur F."/>
            <person name="Casellas F."/>
            <person name="Dore J."/>
            <person name="Guarner F."/>
            <person name="Hansen T."/>
            <person name="Hildebrand F."/>
            <person name="Kaas R.S."/>
            <person name="Kennedy S."/>
            <person name="Kristiansen K."/>
            <person name="Kultima J.R."/>
            <person name="Leonard P."/>
            <person name="Levenez F."/>
            <person name="Lund O."/>
            <person name="Moumen B."/>
            <person name="Le Paslier D."/>
            <person name="Pons N."/>
            <person name="Pedersen O."/>
            <person name="Prifti E."/>
            <person name="Qin J."/>
            <person name="Raes J."/>
            <person name="Tap J."/>
            <person name="Tims S."/>
            <person name="Ussery D.W."/>
            <person name="Yamada T."/>
            <person name="MetaHit consortium"/>
            <person name="Renault P."/>
            <person name="Sicheritz-Ponten T."/>
            <person name="Bork P."/>
            <person name="Wang J."/>
            <person name="Brunak S."/>
            <person name="Ehrlich S.D."/>
        </authorList>
    </citation>
    <scope>NUCLEOTIDE SEQUENCE [LARGE SCALE GENOMIC DNA]</scope>
</reference>
<evidence type="ECO:0000313" key="1">
    <source>
        <dbReference type="EMBL" id="CDA10499.1"/>
    </source>
</evidence>
<dbReference type="Proteomes" id="UP000017980">
    <property type="component" value="Unassembled WGS sequence"/>
</dbReference>
<gene>
    <name evidence="1" type="ORF">BN488_01538</name>
</gene>
<organism evidence="1 2">
    <name type="scientific">Intestinibacter bartlettii CAG:1329</name>
    <dbReference type="NCBI Taxonomy" id="1263063"/>
    <lineage>
        <taxon>Bacteria</taxon>
        <taxon>Bacillati</taxon>
        <taxon>Bacillota</taxon>
        <taxon>Clostridia</taxon>
        <taxon>Peptostreptococcales</taxon>
        <taxon>Peptostreptococcaceae</taxon>
        <taxon>Intestinibacter</taxon>
    </lineage>
</organism>
<name>R5XDR3_9FIRM</name>
<sequence length="140" mass="15988">MIEIQILKDKQQDFSILAIKELIQVAGVRVTYIGGETWITDIEDAYIREDFIHNSDTNQADYDIIVSDPADKMGIEFYPCDVENITVTKYDNNNGVAICFKSKIGSYITFTSKLEDITNSIYNLGLQFSMNNGEYKMDEE</sequence>